<evidence type="ECO:0000256" key="1">
    <source>
        <dbReference type="ARBA" id="ARBA00022618"/>
    </source>
</evidence>
<dbReference type="VEuPathDB" id="TrichDB:TRFO_37417"/>
<evidence type="ECO:0000256" key="4">
    <source>
        <dbReference type="RuleBase" id="RU000383"/>
    </source>
</evidence>
<dbReference type="InterPro" id="IPR013763">
    <property type="entry name" value="Cyclin-like_dom"/>
</dbReference>
<dbReference type="Proteomes" id="UP000179807">
    <property type="component" value="Unassembled WGS sequence"/>
</dbReference>
<feature type="domain" description="Cyclin-like" evidence="5">
    <location>
        <begin position="90"/>
        <end position="174"/>
    </location>
</feature>
<dbReference type="GO" id="GO:0019887">
    <property type="term" value="F:protein kinase regulator activity"/>
    <property type="evidence" value="ECO:0007669"/>
    <property type="project" value="UniProtKB-ARBA"/>
</dbReference>
<keyword evidence="2 4" id="KW-0195">Cyclin</keyword>
<proteinExistence type="inferred from homology"/>
<keyword evidence="1" id="KW-0132">Cell division</keyword>
<dbReference type="SUPFAM" id="SSF47954">
    <property type="entry name" value="Cyclin-like"/>
    <property type="match status" value="2"/>
</dbReference>
<comment type="similarity">
    <text evidence="4">Belongs to the cyclin family.</text>
</comment>
<dbReference type="SMART" id="SM00385">
    <property type="entry name" value="CYCLIN"/>
    <property type="match status" value="2"/>
</dbReference>
<dbReference type="PANTHER" id="PTHR10177">
    <property type="entry name" value="CYCLINS"/>
    <property type="match status" value="1"/>
</dbReference>
<dbReference type="GeneID" id="94846117"/>
<keyword evidence="3" id="KW-0131">Cell cycle</keyword>
<dbReference type="OrthoDB" id="5590282at2759"/>
<dbReference type="InterPro" id="IPR004367">
    <property type="entry name" value="Cyclin_C-dom"/>
</dbReference>
<name>A0A1J4JCN6_9EUKA</name>
<keyword evidence="7" id="KW-1185">Reference proteome</keyword>
<dbReference type="GO" id="GO:0051301">
    <property type="term" value="P:cell division"/>
    <property type="evidence" value="ECO:0007669"/>
    <property type="project" value="UniProtKB-KW"/>
</dbReference>
<evidence type="ECO:0000313" key="6">
    <source>
        <dbReference type="EMBL" id="OHS96433.1"/>
    </source>
</evidence>
<sequence>MIIRSDPKVKNQIFDQEQGDDYEDTTDYSDQFPDDDIKYSISTPQSFLEKLQSASLFTTMREAHKYTIQSSTITQTQKEITVQTRLAVVDWIFRVVDRVRYSRETFFNSIAVLDHVLSKISLTKQNIQLYAATCLWISAKLYETKNRELNIFTAVCQNQYQQDDFTKTEMDIITCLEGCIEYPTPQIFIQALLIDTDLKDCEKLCNFFLDISLSVGDFDEIPAHLVAAAAIVVSATSIDKYCPMIKLLTIIHYTDQASLLKVARSLVDVAHSIVEKNVGGIFAFYAKDSHDYLANAVKKATEYLQNAVH</sequence>
<comment type="caution">
    <text evidence="6">The sequence shown here is derived from an EMBL/GenBank/DDBJ whole genome shotgun (WGS) entry which is preliminary data.</text>
</comment>
<dbReference type="Gene3D" id="1.10.472.10">
    <property type="entry name" value="Cyclin-like"/>
    <property type="match status" value="2"/>
</dbReference>
<dbReference type="EMBL" id="MLAK01001177">
    <property type="protein sequence ID" value="OHS96433.1"/>
    <property type="molecule type" value="Genomic_DNA"/>
</dbReference>
<dbReference type="InterPro" id="IPR006671">
    <property type="entry name" value="Cyclin_N"/>
</dbReference>
<evidence type="ECO:0000256" key="3">
    <source>
        <dbReference type="ARBA" id="ARBA00023306"/>
    </source>
</evidence>
<dbReference type="Pfam" id="PF02984">
    <property type="entry name" value="Cyclin_C"/>
    <property type="match status" value="1"/>
</dbReference>
<protein>
    <submittedName>
        <fullName evidence="6">Cyclin, N-terminal domain containing protein</fullName>
    </submittedName>
</protein>
<reference evidence="6" key="1">
    <citation type="submission" date="2016-10" db="EMBL/GenBank/DDBJ databases">
        <authorList>
            <person name="Benchimol M."/>
            <person name="Almeida L.G."/>
            <person name="Vasconcelos A.T."/>
            <person name="Perreira-Neves A."/>
            <person name="Rosa I.A."/>
            <person name="Tasca T."/>
            <person name="Bogo M.R."/>
            <person name="de Souza W."/>
        </authorList>
    </citation>
    <scope>NUCLEOTIDE SEQUENCE [LARGE SCALE GENOMIC DNA]</scope>
    <source>
        <strain evidence="6">K</strain>
    </source>
</reference>
<evidence type="ECO:0000256" key="2">
    <source>
        <dbReference type="ARBA" id="ARBA00023127"/>
    </source>
</evidence>
<dbReference type="AlphaFoldDB" id="A0A1J4JCN6"/>
<dbReference type="InterPro" id="IPR036915">
    <property type="entry name" value="Cyclin-like_sf"/>
</dbReference>
<evidence type="ECO:0000259" key="5">
    <source>
        <dbReference type="SMART" id="SM00385"/>
    </source>
</evidence>
<dbReference type="InterPro" id="IPR039361">
    <property type="entry name" value="Cyclin"/>
</dbReference>
<evidence type="ECO:0000313" key="7">
    <source>
        <dbReference type="Proteomes" id="UP000179807"/>
    </source>
</evidence>
<gene>
    <name evidence="6" type="ORF">TRFO_37417</name>
</gene>
<organism evidence="6 7">
    <name type="scientific">Tritrichomonas foetus</name>
    <dbReference type="NCBI Taxonomy" id="1144522"/>
    <lineage>
        <taxon>Eukaryota</taxon>
        <taxon>Metamonada</taxon>
        <taxon>Parabasalia</taxon>
        <taxon>Tritrichomonadida</taxon>
        <taxon>Tritrichomonadidae</taxon>
        <taxon>Tritrichomonas</taxon>
    </lineage>
</organism>
<dbReference type="RefSeq" id="XP_068349570.1">
    <property type="nucleotide sequence ID" value="XM_068511413.1"/>
</dbReference>
<feature type="domain" description="Cyclin-like" evidence="5">
    <location>
        <begin position="187"/>
        <end position="268"/>
    </location>
</feature>
<dbReference type="Pfam" id="PF00134">
    <property type="entry name" value="Cyclin_N"/>
    <property type="match status" value="1"/>
</dbReference>
<dbReference type="GO" id="GO:0051726">
    <property type="term" value="P:regulation of cell cycle"/>
    <property type="evidence" value="ECO:0007669"/>
    <property type="project" value="UniProtKB-ARBA"/>
</dbReference>
<accession>A0A1J4JCN6</accession>
<dbReference type="FunFam" id="1.10.472.10:FF:000010">
    <property type="entry name" value="G1/S-specific cyclin Cln1"/>
    <property type="match status" value="1"/>
</dbReference>